<dbReference type="PROSITE" id="PS01117">
    <property type="entry name" value="HTH_MARR_1"/>
    <property type="match status" value="1"/>
</dbReference>
<feature type="domain" description="HTH marR-type" evidence="5">
    <location>
        <begin position="1"/>
        <end position="139"/>
    </location>
</feature>
<dbReference type="SMART" id="SM00347">
    <property type="entry name" value="HTH_MARR"/>
    <property type="match status" value="1"/>
</dbReference>
<gene>
    <name evidence="7" type="ORF">GKD88_02370</name>
    <name evidence="6" type="ORF">GKE08_02570</name>
</gene>
<evidence type="ECO:0000256" key="1">
    <source>
        <dbReference type="ARBA" id="ARBA00023015"/>
    </source>
</evidence>
<dbReference type="PANTHER" id="PTHR42756">
    <property type="entry name" value="TRANSCRIPTIONAL REGULATOR, MARR"/>
    <property type="match status" value="1"/>
</dbReference>
<dbReference type="PANTHER" id="PTHR42756:SF1">
    <property type="entry name" value="TRANSCRIPTIONAL REPRESSOR OF EMRAB OPERON"/>
    <property type="match status" value="1"/>
</dbReference>
<evidence type="ECO:0000313" key="6">
    <source>
        <dbReference type="EMBL" id="MSA88212.1"/>
    </source>
</evidence>
<sequence length="167" mass="19208">MSRVRETVNGLLVEVFNHILFIEEQYMKHQGVTLSMTEVHILENVEKSETKTLGDVARLQMVTPGTLSVAVNSLVRKGYIIKCKDLQDKRVVRLLLSGKANEVLRIHHQFHEEMVDSCIADLDLEKEEVMIESLEKILNYFRSELEKNEKPKRRTSGKAKSKTQDSV</sequence>
<evidence type="ECO:0000256" key="4">
    <source>
        <dbReference type="SAM" id="MobiDB-lite"/>
    </source>
</evidence>
<dbReference type="GO" id="GO:0003700">
    <property type="term" value="F:DNA-binding transcription factor activity"/>
    <property type="evidence" value="ECO:0007669"/>
    <property type="project" value="InterPro"/>
</dbReference>
<dbReference type="EMBL" id="WKPI01000002">
    <property type="protein sequence ID" value="MSC31967.1"/>
    <property type="molecule type" value="Genomic_DNA"/>
</dbReference>
<dbReference type="InterPro" id="IPR000835">
    <property type="entry name" value="HTH_MarR-typ"/>
</dbReference>
<evidence type="ECO:0000313" key="8">
    <source>
        <dbReference type="Proteomes" id="UP000433575"/>
    </source>
</evidence>
<dbReference type="Proteomes" id="UP000433575">
    <property type="component" value="Unassembled WGS sequence"/>
</dbReference>
<dbReference type="RefSeq" id="WP_020224111.1">
    <property type="nucleotide sequence ID" value="NZ_AP031450.1"/>
</dbReference>
<dbReference type="Gene3D" id="1.10.10.10">
    <property type="entry name" value="Winged helix-like DNA-binding domain superfamily/Winged helix DNA-binding domain"/>
    <property type="match status" value="1"/>
</dbReference>
<proteinExistence type="predicted"/>
<evidence type="ECO:0000259" key="5">
    <source>
        <dbReference type="PROSITE" id="PS50995"/>
    </source>
</evidence>
<protein>
    <submittedName>
        <fullName evidence="6">MarR family transcriptional regulator</fullName>
    </submittedName>
</protein>
<dbReference type="AlphaFoldDB" id="A0A6N7S3F8"/>
<reference evidence="8 9" key="1">
    <citation type="journal article" date="2019" name="Nat. Med.">
        <title>A library of human gut bacterial isolates paired with longitudinal multiomics data enables mechanistic microbiome research.</title>
        <authorList>
            <person name="Poyet M."/>
            <person name="Groussin M."/>
            <person name="Gibbons S.M."/>
            <person name="Avila-Pacheco J."/>
            <person name="Jiang X."/>
            <person name="Kearney S.M."/>
            <person name="Perrotta A.R."/>
            <person name="Berdy B."/>
            <person name="Zhao S."/>
            <person name="Lieberman T.D."/>
            <person name="Swanson P.K."/>
            <person name="Smith M."/>
            <person name="Roesemann S."/>
            <person name="Alexander J.E."/>
            <person name="Rich S.A."/>
            <person name="Livny J."/>
            <person name="Vlamakis H."/>
            <person name="Clish C."/>
            <person name="Bullock K."/>
            <person name="Deik A."/>
            <person name="Scott J."/>
            <person name="Pierce K.A."/>
            <person name="Xavier R.J."/>
            <person name="Alm E.J."/>
        </authorList>
    </citation>
    <scope>NUCLEOTIDE SEQUENCE [LARGE SCALE GENOMIC DNA]</scope>
    <source>
        <strain evidence="6 8">BIOML-A4</strain>
        <strain evidence="7 9">BIOML-A5</strain>
    </source>
</reference>
<dbReference type="InterPro" id="IPR036390">
    <property type="entry name" value="WH_DNA-bd_sf"/>
</dbReference>
<dbReference type="Proteomes" id="UP000480929">
    <property type="component" value="Unassembled WGS sequence"/>
</dbReference>
<dbReference type="Pfam" id="PF01047">
    <property type="entry name" value="MarR"/>
    <property type="match status" value="1"/>
</dbReference>
<dbReference type="EMBL" id="WKPJ01000002">
    <property type="protein sequence ID" value="MSA88212.1"/>
    <property type="molecule type" value="Genomic_DNA"/>
</dbReference>
<keyword evidence="9" id="KW-1185">Reference proteome</keyword>
<accession>A0A6N7S3F8</accession>
<keyword evidence="1" id="KW-0805">Transcription regulation</keyword>
<dbReference type="InterPro" id="IPR023187">
    <property type="entry name" value="Tscrpt_reg_MarR-type_CS"/>
</dbReference>
<feature type="region of interest" description="Disordered" evidence="4">
    <location>
        <begin position="148"/>
        <end position="167"/>
    </location>
</feature>
<feature type="compositionally biased region" description="Basic residues" evidence="4">
    <location>
        <begin position="150"/>
        <end position="161"/>
    </location>
</feature>
<comment type="caution">
    <text evidence="6">The sequence shown here is derived from an EMBL/GenBank/DDBJ whole genome shotgun (WGS) entry which is preliminary data.</text>
</comment>
<dbReference type="GO" id="GO:0005737">
    <property type="term" value="C:cytoplasm"/>
    <property type="evidence" value="ECO:0007669"/>
    <property type="project" value="UniProtKB-SubCell"/>
</dbReference>
<dbReference type="SUPFAM" id="SSF46785">
    <property type="entry name" value="Winged helix' DNA-binding domain"/>
    <property type="match status" value="1"/>
</dbReference>
<keyword evidence="3" id="KW-0804">Transcription</keyword>
<evidence type="ECO:0000313" key="9">
    <source>
        <dbReference type="Proteomes" id="UP000480929"/>
    </source>
</evidence>
<keyword evidence="2" id="KW-0238">DNA-binding</keyword>
<dbReference type="GO" id="GO:0003677">
    <property type="term" value="F:DNA binding"/>
    <property type="evidence" value="ECO:0007669"/>
    <property type="project" value="UniProtKB-KW"/>
</dbReference>
<name>A0A6N7S3F8_9FIRM</name>
<dbReference type="PROSITE" id="PS50995">
    <property type="entry name" value="HTH_MARR_2"/>
    <property type="match status" value="1"/>
</dbReference>
<organism evidence="6 8">
    <name type="scientific">Holdemania massiliensis</name>
    <dbReference type="NCBI Taxonomy" id="1468449"/>
    <lineage>
        <taxon>Bacteria</taxon>
        <taxon>Bacillati</taxon>
        <taxon>Bacillota</taxon>
        <taxon>Erysipelotrichia</taxon>
        <taxon>Erysipelotrichales</taxon>
        <taxon>Erysipelotrichaceae</taxon>
        <taxon>Holdemania</taxon>
    </lineage>
</organism>
<dbReference type="GeneID" id="42455959"/>
<dbReference type="OrthoDB" id="5461037at2"/>
<evidence type="ECO:0000256" key="3">
    <source>
        <dbReference type="ARBA" id="ARBA00023163"/>
    </source>
</evidence>
<evidence type="ECO:0000313" key="7">
    <source>
        <dbReference type="EMBL" id="MSC31967.1"/>
    </source>
</evidence>
<evidence type="ECO:0000256" key="2">
    <source>
        <dbReference type="ARBA" id="ARBA00023125"/>
    </source>
</evidence>
<dbReference type="InterPro" id="IPR036388">
    <property type="entry name" value="WH-like_DNA-bd_sf"/>
</dbReference>